<evidence type="ECO:0000313" key="14">
    <source>
        <dbReference type="Proteomes" id="UP000028999"/>
    </source>
</evidence>
<evidence type="ECO:0000256" key="9">
    <source>
        <dbReference type="ARBA" id="ARBA00046335"/>
    </source>
</evidence>
<dbReference type="EMBL" id="LK032656">
    <property type="protein sequence ID" value="CDY46258.1"/>
    <property type="molecule type" value="Genomic_DNA"/>
</dbReference>
<dbReference type="Proteomes" id="UP000028999">
    <property type="component" value="Unassembled WGS sequence"/>
</dbReference>
<proteinExistence type="inferred from homology"/>
<dbReference type="Proteomes" id="UP001295469">
    <property type="component" value="Chromosome C03"/>
</dbReference>
<evidence type="ECO:0000256" key="6">
    <source>
        <dbReference type="ARBA" id="ARBA00023014"/>
    </source>
</evidence>
<reference evidence="13" key="2">
    <citation type="submission" date="2014-06" db="EMBL/GenBank/DDBJ databases">
        <authorList>
            <person name="Genoscope - CEA"/>
        </authorList>
    </citation>
    <scope>NUCLEOTIDE SEQUENCE</scope>
</reference>
<dbReference type="Gramene" id="CDY46258">
    <property type="protein sequence ID" value="CDY46258"/>
    <property type="gene ID" value="GSBRNA2T00083603001"/>
</dbReference>
<gene>
    <name evidence="13" type="primary">BnaC03g66190D</name>
    <name evidence="12" type="ORF">DARMORV10_C03P85850.1</name>
    <name evidence="13" type="ORF">GSBRNA2T00083603001</name>
</gene>
<comment type="pathway">
    <text evidence="7">Isoprenoid biosynthesis; isopentenyl diphosphate biosynthesis via DXP pathway; isopentenyl diphosphate from 1-deoxy-D-xylulose 5-phosphate: step 6/6.</text>
</comment>
<comment type="cofactor">
    <cofactor evidence="1">
        <name>[4Fe-4S] cluster</name>
        <dbReference type="ChEBI" id="CHEBI:49883"/>
    </cofactor>
</comment>
<evidence type="ECO:0000313" key="12">
    <source>
        <dbReference type="EMBL" id="CAF1711467.1"/>
    </source>
</evidence>
<comment type="pathway">
    <text evidence="8">Isoprenoid biosynthesis; dimethylallyl diphosphate biosynthesis; dimethylallyl diphosphate from (2E)-4-hydroxy-3-methylbutenyl diphosphate: step 1/1.</text>
</comment>
<dbReference type="GO" id="GO:0046872">
    <property type="term" value="F:metal ion binding"/>
    <property type="evidence" value="ECO:0007669"/>
    <property type="project" value="UniProtKB-KW"/>
</dbReference>
<feature type="region of interest" description="Disordered" evidence="11">
    <location>
        <begin position="49"/>
        <end position="74"/>
    </location>
</feature>
<dbReference type="CDD" id="cd13944">
    <property type="entry name" value="lytB_ispH"/>
    <property type="match status" value="1"/>
</dbReference>
<dbReference type="Gene3D" id="3.40.1010.20">
    <property type="entry name" value="4-hydroxy-3-methylbut-2-enyl diphosphate reductase, catalytic domain"/>
    <property type="match status" value="2"/>
</dbReference>
<dbReference type="EC" id="1.17.7.4" evidence="10"/>
<reference evidence="12" key="3">
    <citation type="submission" date="2021-01" db="EMBL/GenBank/DDBJ databases">
        <authorList>
            <consortium name="Genoscope - CEA"/>
            <person name="William W."/>
        </authorList>
    </citation>
    <scope>NUCLEOTIDE SEQUENCE</scope>
</reference>
<keyword evidence="5" id="KW-0408">Iron</keyword>
<keyword evidence="4" id="KW-0560">Oxidoreductase</keyword>
<keyword evidence="6" id="KW-0411">Iron-sulfur</keyword>
<evidence type="ECO:0000256" key="4">
    <source>
        <dbReference type="ARBA" id="ARBA00023002"/>
    </source>
</evidence>
<dbReference type="Gene3D" id="3.40.50.11270">
    <property type="match status" value="1"/>
</dbReference>
<dbReference type="PaxDb" id="3708-A0A078IAM3"/>
<organism evidence="13 14">
    <name type="scientific">Brassica napus</name>
    <name type="common">Rape</name>
    <dbReference type="NCBI Taxonomy" id="3708"/>
    <lineage>
        <taxon>Eukaryota</taxon>
        <taxon>Viridiplantae</taxon>
        <taxon>Streptophyta</taxon>
        <taxon>Embryophyta</taxon>
        <taxon>Tracheophyta</taxon>
        <taxon>Spermatophyta</taxon>
        <taxon>Magnoliopsida</taxon>
        <taxon>eudicotyledons</taxon>
        <taxon>Gunneridae</taxon>
        <taxon>Pentapetalae</taxon>
        <taxon>rosids</taxon>
        <taxon>malvids</taxon>
        <taxon>Brassicales</taxon>
        <taxon>Brassicaceae</taxon>
        <taxon>Brassiceae</taxon>
        <taxon>Brassica</taxon>
    </lineage>
</organism>
<dbReference type="GO" id="GO:0051745">
    <property type="term" value="F:4-hydroxy-3-methylbut-2-enyl diphosphate reductase activity"/>
    <property type="evidence" value="ECO:0000318"/>
    <property type="project" value="GO_Central"/>
</dbReference>
<dbReference type="Pfam" id="PF02401">
    <property type="entry name" value="LYTB"/>
    <property type="match status" value="1"/>
</dbReference>
<sequence>MKRVEINRGPSINKLQSASFIVASLSPMAVAFQFCRLCIRPDTLAPGSGSLRRRKPSSLRCSSGNDDAPSPSVVMDSDFDAKTFRKNLTRSDNYNRKGFGHKEETLKLMNREYTSDVLETLKANGYTYSWGDVTVKLAKAYGFCWGVERAVQIAYEARRQFPEEKLWITNEIIHNPTVNKRLEEMDVKIIPVEDSKKQFDVVDKDDVVILPAFGAGVDEMYVLNDKKVQIVDTTCPWVTKVWNMVEKHKKGEYTSIIHGKYNHEETIATASFAGKYIIVKNMKEANYVCDYILGGELDGSSSTKEEFMEKFKYAVSKGFDPDNDLIKVGIANQTTMLKGETEEIGKLIERTMMRKYGVENVNGHFISFNTICDATQERQDAIYELVEEKIDLMLVVGGWNSSNTSHLQEISEVRGIPSYWIDSEQRIGPGNKIAYKLHYGELVEKENFLPKGPITIGVTSGASTPDKVVEDVLVKVFDIKHSGRRECIKTIFFWYLYQKIFPVIIKPKQVKFLKLTCVCLVHDVTFHLFSWIYHNKKTVWLFLLRQVGYVFSLSLVKFFCSSTRGNAVKCSFASFKQQILCGFVGLVYDIGLGIVES</sequence>
<dbReference type="GO" id="GO:0050992">
    <property type="term" value="P:dimethylallyl diphosphate biosynthetic process"/>
    <property type="evidence" value="ECO:0007669"/>
    <property type="project" value="InterPro"/>
</dbReference>
<evidence type="ECO:0000256" key="10">
    <source>
        <dbReference type="ARBA" id="ARBA00047177"/>
    </source>
</evidence>
<dbReference type="OMA" id="MAVAFQF"/>
<comment type="similarity">
    <text evidence="9">Belongs to the IspH family.</text>
</comment>
<name>A0A078IAM3_BRANA</name>
<protein>
    <recommendedName>
        <fullName evidence="10">4-hydroxy-3-methylbut-2-enyl diphosphate reductase</fullName>
        <ecNumber evidence="10">1.17.7.4</ecNumber>
    </recommendedName>
</protein>
<dbReference type="PANTHER" id="PTHR31619:SF5">
    <property type="entry name" value="4-HYDROXY-3-METHYLBUT-2-ENYL DIPHOSPHATE REDUCTASE, CHLOROPLASTIC"/>
    <property type="match status" value="1"/>
</dbReference>
<evidence type="ECO:0000256" key="7">
    <source>
        <dbReference type="ARBA" id="ARBA00046313"/>
    </source>
</evidence>
<keyword evidence="3" id="KW-0479">Metal-binding</keyword>
<dbReference type="HAMAP" id="MF_00191">
    <property type="entry name" value="IspH"/>
    <property type="match status" value="1"/>
</dbReference>
<keyword evidence="2" id="KW-0004">4Fe-4S</keyword>
<evidence type="ECO:0000256" key="11">
    <source>
        <dbReference type="SAM" id="MobiDB-lite"/>
    </source>
</evidence>
<evidence type="ECO:0000256" key="3">
    <source>
        <dbReference type="ARBA" id="ARBA00022723"/>
    </source>
</evidence>
<evidence type="ECO:0000256" key="8">
    <source>
        <dbReference type="ARBA" id="ARBA00046314"/>
    </source>
</evidence>
<dbReference type="GO" id="GO:0019288">
    <property type="term" value="P:isopentenyl diphosphate biosynthetic process, methylerythritol 4-phosphate pathway"/>
    <property type="evidence" value="ECO:0000318"/>
    <property type="project" value="GO_Central"/>
</dbReference>
<evidence type="ECO:0000256" key="1">
    <source>
        <dbReference type="ARBA" id="ARBA00001966"/>
    </source>
</evidence>
<keyword evidence="14" id="KW-1185">Reference proteome</keyword>
<evidence type="ECO:0000313" key="13">
    <source>
        <dbReference type="EMBL" id="CDY46258.1"/>
    </source>
</evidence>
<dbReference type="NCBIfam" id="TIGR00216">
    <property type="entry name" value="ispH_lytB"/>
    <property type="match status" value="1"/>
</dbReference>
<dbReference type="STRING" id="3708.A0A078IAM3"/>
<dbReference type="InterPro" id="IPR003451">
    <property type="entry name" value="LytB/IspH"/>
</dbReference>
<evidence type="ECO:0000256" key="2">
    <source>
        <dbReference type="ARBA" id="ARBA00022485"/>
    </source>
</evidence>
<dbReference type="EMBL" id="HG994367">
    <property type="protein sequence ID" value="CAF1711467.1"/>
    <property type="molecule type" value="Genomic_DNA"/>
</dbReference>
<dbReference type="AlphaFoldDB" id="A0A078IAM3"/>
<dbReference type="NCBIfam" id="NF009911">
    <property type="entry name" value="PRK13371.1"/>
    <property type="match status" value="1"/>
</dbReference>
<evidence type="ECO:0000256" key="5">
    <source>
        <dbReference type="ARBA" id="ARBA00023004"/>
    </source>
</evidence>
<accession>A0A078IAM3</accession>
<dbReference type="PANTHER" id="PTHR31619">
    <property type="entry name" value="4-HYDROXY-3-METHYLBUT-2-ENYL DIPHOSPHATE REDUCTASE, CHLOROPLASTIC"/>
    <property type="match status" value="1"/>
</dbReference>
<dbReference type="GO" id="GO:0051539">
    <property type="term" value="F:4 iron, 4 sulfur cluster binding"/>
    <property type="evidence" value="ECO:0007669"/>
    <property type="project" value="UniProtKB-KW"/>
</dbReference>
<reference evidence="13 14" key="1">
    <citation type="journal article" date="2014" name="Science">
        <title>Plant genetics. Early allopolyploid evolution in the post-Neolithic Brassica napus oilseed genome.</title>
        <authorList>
            <person name="Chalhoub B."/>
            <person name="Denoeud F."/>
            <person name="Liu S."/>
            <person name="Parkin I.A."/>
            <person name="Tang H."/>
            <person name="Wang X."/>
            <person name="Chiquet J."/>
            <person name="Belcram H."/>
            <person name="Tong C."/>
            <person name="Samans B."/>
            <person name="Correa M."/>
            <person name="Da Silva C."/>
            <person name="Just J."/>
            <person name="Falentin C."/>
            <person name="Koh C.S."/>
            <person name="Le Clainche I."/>
            <person name="Bernard M."/>
            <person name="Bento P."/>
            <person name="Noel B."/>
            <person name="Labadie K."/>
            <person name="Alberti A."/>
            <person name="Charles M."/>
            <person name="Arnaud D."/>
            <person name="Guo H."/>
            <person name="Daviaud C."/>
            <person name="Alamery S."/>
            <person name="Jabbari K."/>
            <person name="Zhao M."/>
            <person name="Edger P.P."/>
            <person name="Chelaifa H."/>
            <person name="Tack D."/>
            <person name="Lassalle G."/>
            <person name="Mestiri I."/>
            <person name="Schnel N."/>
            <person name="Le Paslier M.C."/>
            <person name="Fan G."/>
            <person name="Renault V."/>
            <person name="Bayer P.E."/>
            <person name="Golicz A.A."/>
            <person name="Manoli S."/>
            <person name="Lee T.H."/>
            <person name="Thi V.H."/>
            <person name="Chalabi S."/>
            <person name="Hu Q."/>
            <person name="Fan C."/>
            <person name="Tollenaere R."/>
            <person name="Lu Y."/>
            <person name="Battail C."/>
            <person name="Shen J."/>
            <person name="Sidebottom C.H."/>
            <person name="Wang X."/>
            <person name="Canaguier A."/>
            <person name="Chauveau A."/>
            <person name="Berard A."/>
            <person name="Deniot G."/>
            <person name="Guan M."/>
            <person name="Liu Z."/>
            <person name="Sun F."/>
            <person name="Lim Y.P."/>
            <person name="Lyons E."/>
            <person name="Town C.D."/>
            <person name="Bancroft I."/>
            <person name="Wang X."/>
            <person name="Meng J."/>
            <person name="Ma J."/>
            <person name="Pires J.C."/>
            <person name="King G.J."/>
            <person name="Brunel D."/>
            <person name="Delourme R."/>
            <person name="Renard M."/>
            <person name="Aury J.M."/>
            <person name="Adams K.L."/>
            <person name="Batley J."/>
            <person name="Snowdon R.J."/>
            <person name="Tost J."/>
            <person name="Edwards D."/>
            <person name="Zhou Y."/>
            <person name="Hua W."/>
            <person name="Sharpe A.G."/>
            <person name="Paterson A.H."/>
            <person name="Guan C."/>
            <person name="Wincker P."/>
        </authorList>
    </citation>
    <scope>NUCLEOTIDE SEQUENCE [LARGE SCALE GENOMIC DNA]</scope>
    <source>
        <strain evidence="14">cv. Darmor-bzh</strain>
    </source>
</reference>